<evidence type="ECO:0000256" key="1">
    <source>
        <dbReference type="SAM" id="SignalP"/>
    </source>
</evidence>
<sequence length="209" mass="21954">MTQRRFRLISLLLLLLNVPSPTTASMGRVENQCTNFTFPDGGGVRELCYSGGIVGPSPMVMDLPNGTEVISYTGKSSETYYFEGDLEGLITEIQWEEAVSKVDCNATATMGNTTMECSSCALCDDGTSVSADCTNLDQGRSVACGEYSVVSFIPDSQEVVSFFPFLSSFKYTAQGGGSPSSGAALSSLLHTGGWLAAATGGTIIILSAL</sequence>
<protein>
    <submittedName>
        <fullName evidence="2">Uncharacterized protein</fullName>
    </submittedName>
</protein>
<dbReference type="AlphaFoldDB" id="A0ABD3MEB5"/>
<feature type="signal peptide" evidence="1">
    <location>
        <begin position="1"/>
        <end position="24"/>
    </location>
</feature>
<keyword evidence="1" id="KW-0732">Signal</keyword>
<dbReference type="Proteomes" id="UP001530293">
    <property type="component" value="Unassembled WGS sequence"/>
</dbReference>
<evidence type="ECO:0000313" key="3">
    <source>
        <dbReference type="Proteomes" id="UP001530293"/>
    </source>
</evidence>
<comment type="caution">
    <text evidence="2">The sequence shown here is derived from an EMBL/GenBank/DDBJ whole genome shotgun (WGS) entry which is preliminary data.</text>
</comment>
<gene>
    <name evidence="2" type="ORF">ACHAWU_009628</name>
</gene>
<proteinExistence type="predicted"/>
<accession>A0ABD3MEB5</accession>
<evidence type="ECO:0000313" key="2">
    <source>
        <dbReference type="EMBL" id="KAL3760949.1"/>
    </source>
</evidence>
<organism evidence="2 3">
    <name type="scientific">Discostella pseudostelligera</name>
    <dbReference type="NCBI Taxonomy" id="259834"/>
    <lineage>
        <taxon>Eukaryota</taxon>
        <taxon>Sar</taxon>
        <taxon>Stramenopiles</taxon>
        <taxon>Ochrophyta</taxon>
        <taxon>Bacillariophyta</taxon>
        <taxon>Coscinodiscophyceae</taxon>
        <taxon>Thalassiosirophycidae</taxon>
        <taxon>Stephanodiscales</taxon>
        <taxon>Stephanodiscaceae</taxon>
        <taxon>Discostella</taxon>
    </lineage>
</organism>
<dbReference type="EMBL" id="JALLBG020000168">
    <property type="protein sequence ID" value="KAL3760949.1"/>
    <property type="molecule type" value="Genomic_DNA"/>
</dbReference>
<reference evidence="2 3" key="1">
    <citation type="submission" date="2024-10" db="EMBL/GenBank/DDBJ databases">
        <title>Updated reference genomes for cyclostephanoid diatoms.</title>
        <authorList>
            <person name="Roberts W.R."/>
            <person name="Alverson A.J."/>
        </authorList>
    </citation>
    <scope>NUCLEOTIDE SEQUENCE [LARGE SCALE GENOMIC DNA]</scope>
    <source>
        <strain evidence="2 3">AJA232-27</strain>
    </source>
</reference>
<feature type="chain" id="PRO_5044840755" evidence="1">
    <location>
        <begin position="25"/>
        <end position="209"/>
    </location>
</feature>
<name>A0ABD3MEB5_9STRA</name>
<keyword evidence="3" id="KW-1185">Reference proteome</keyword>